<evidence type="ECO:0000256" key="4">
    <source>
        <dbReference type="ARBA" id="ARBA00022837"/>
    </source>
</evidence>
<keyword evidence="4" id="KW-0106">Calcium</keyword>
<gene>
    <name evidence="9" type="ORF">SMRZ_LOCUS1167</name>
</gene>
<evidence type="ECO:0000256" key="5">
    <source>
        <dbReference type="ARBA" id="ARBA00022989"/>
    </source>
</evidence>
<proteinExistence type="predicted"/>
<comment type="subcellular location">
    <subcellularLocation>
        <location evidence="1">Membrane</location>
        <topology evidence="1">Single-pass type I membrane protein</topology>
    </subcellularLocation>
</comment>
<evidence type="ECO:0000313" key="10">
    <source>
        <dbReference type="Proteomes" id="UP000277204"/>
    </source>
</evidence>
<evidence type="ECO:0000256" key="7">
    <source>
        <dbReference type="ARBA" id="ARBA00023180"/>
    </source>
</evidence>
<keyword evidence="2" id="KW-0812">Transmembrane</keyword>
<keyword evidence="7" id="KW-0325">Glycoprotein</keyword>
<evidence type="ECO:0000256" key="2">
    <source>
        <dbReference type="ARBA" id="ARBA00022692"/>
    </source>
</evidence>
<protein>
    <recommendedName>
        <fullName evidence="8">VWA N-terminal domain-containing protein</fullName>
    </recommendedName>
</protein>
<accession>A0A183LBJ2</accession>
<name>A0A183LBJ2_9TREM</name>
<dbReference type="STRING" id="48269.A0A183LBJ2"/>
<keyword evidence="5" id="KW-1133">Transmembrane helix</keyword>
<dbReference type="GO" id="GO:0005891">
    <property type="term" value="C:voltage-gated calcium channel complex"/>
    <property type="evidence" value="ECO:0007669"/>
    <property type="project" value="TreeGrafter"/>
</dbReference>
<dbReference type="EMBL" id="UZAI01000246">
    <property type="protein sequence ID" value="VDO50414.1"/>
    <property type="molecule type" value="Genomic_DNA"/>
</dbReference>
<dbReference type="PANTHER" id="PTHR10166">
    <property type="entry name" value="VOLTAGE-DEPENDENT CALCIUM CHANNEL SUBUNIT ALPHA-2/DELTA-RELATED"/>
    <property type="match status" value="1"/>
</dbReference>
<evidence type="ECO:0000259" key="8">
    <source>
        <dbReference type="Pfam" id="PF08399"/>
    </source>
</evidence>
<evidence type="ECO:0000256" key="1">
    <source>
        <dbReference type="ARBA" id="ARBA00004479"/>
    </source>
</evidence>
<evidence type="ECO:0000313" key="9">
    <source>
        <dbReference type="EMBL" id="VDO50414.1"/>
    </source>
</evidence>
<reference evidence="9 10" key="1">
    <citation type="submission" date="2018-11" db="EMBL/GenBank/DDBJ databases">
        <authorList>
            <consortium name="Pathogen Informatics"/>
        </authorList>
    </citation>
    <scope>NUCLEOTIDE SEQUENCE [LARGE SCALE GENOMIC DNA]</scope>
    <source>
        <strain evidence="9 10">Zambia</strain>
    </source>
</reference>
<evidence type="ECO:0000256" key="3">
    <source>
        <dbReference type="ARBA" id="ARBA00022729"/>
    </source>
</evidence>
<dbReference type="Pfam" id="PF08399">
    <property type="entry name" value="VWA_N"/>
    <property type="match status" value="1"/>
</dbReference>
<keyword evidence="6" id="KW-0472">Membrane</keyword>
<organism evidence="9 10">
    <name type="scientific">Schistosoma margrebowiei</name>
    <dbReference type="NCBI Taxonomy" id="48269"/>
    <lineage>
        <taxon>Eukaryota</taxon>
        <taxon>Metazoa</taxon>
        <taxon>Spiralia</taxon>
        <taxon>Lophotrochozoa</taxon>
        <taxon>Platyhelminthes</taxon>
        <taxon>Trematoda</taxon>
        <taxon>Digenea</taxon>
        <taxon>Strigeidida</taxon>
        <taxon>Schistosomatoidea</taxon>
        <taxon>Schistosomatidae</taxon>
        <taxon>Schistosoma</taxon>
    </lineage>
</organism>
<dbReference type="InterPro" id="IPR051173">
    <property type="entry name" value="Ca_channel_alpha-2/delta"/>
</dbReference>
<sequence length="204" mass="23621">MEIREVSFDRWVIELGKSFSELHTITGEPYLKSIYKTNNFGAQEINETIATTYLDTAIKKLENIVSEKTKLVENIKVAAEEAFVKRAENEPIGCYYRAKALTIVPPLNETDNCSIKFYIPLKQSPHYDNQYVCYNFSVAHVPTNVYDLSDKLKRIGNWTTELDKVFKLNAESDPTLKWQYFGSSTGFFRYYPGTFTFILYIVKI</sequence>
<dbReference type="GO" id="GO:0005245">
    <property type="term" value="F:voltage-gated calcium channel activity"/>
    <property type="evidence" value="ECO:0007669"/>
    <property type="project" value="TreeGrafter"/>
</dbReference>
<dbReference type="InterPro" id="IPR013608">
    <property type="entry name" value="VWA_N"/>
</dbReference>
<dbReference type="Proteomes" id="UP000277204">
    <property type="component" value="Unassembled WGS sequence"/>
</dbReference>
<keyword evidence="3" id="KW-0732">Signal</keyword>
<keyword evidence="10" id="KW-1185">Reference proteome</keyword>
<dbReference type="PANTHER" id="PTHR10166:SF37">
    <property type="entry name" value="STOLID, ISOFORM H"/>
    <property type="match status" value="1"/>
</dbReference>
<evidence type="ECO:0000256" key="6">
    <source>
        <dbReference type="ARBA" id="ARBA00023136"/>
    </source>
</evidence>
<dbReference type="AlphaFoldDB" id="A0A183LBJ2"/>
<feature type="domain" description="VWA N-terminal" evidence="8">
    <location>
        <begin position="113"/>
        <end position="194"/>
    </location>
</feature>